<reference evidence="3 4" key="1">
    <citation type="submission" date="2015-01" db="EMBL/GenBank/DDBJ databases">
        <title>Genome Sequencing of Rickettsiales.</title>
        <authorList>
            <person name="Daugherty S.C."/>
            <person name="Su Q."/>
            <person name="Abolude K."/>
            <person name="Beier-Sexton M."/>
            <person name="Carlyon J.A."/>
            <person name="Carter R."/>
            <person name="Day N.P."/>
            <person name="Dumler S.J."/>
            <person name="Dyachenko V."/>
            <person name="Godinez A."/>
            <person name="Kurtti T.J."/>
            <person name="Lichay M."/>
            <person name="Mullins K.E."/>
            <person name="Ott S."/>
            <person name="Pappas-Brown V."/>
            <person name="Paris D.H."/>
            <person name="Patel P."/>
            <person name="Richards A.L."/>
            <person name="Sadzewicz L."/>
            <person name="Sears K."/>
            <person name="Seidman D."/>
            <person name="Sengamalay N."/>
            <person name="Stenos J."/>
            <person name="Tallon L.J."/>
            <person name="Vincent G."/>
            <person name="Fraser C.M."/>
            <person name="Munderloh U."/>
            <person name="Dunning-Hotopp J.C."/>
        </authorList>
    </citation>
    <scope>NUCLEOTIDE SEQUENCE [LARGE SCALE GENOMIC DNA]</scope>
    <source>
        <strain evidence="3 4">TA716</strain>
    </source>
</reference>
<evidence type="ECO:0000313" key="4">
    <source>
        <dbReference type="Proteomes" id="UP000033671"/>
    </source>
</evidence>
<dbReference type="InterPro" id="IPR051685">
    <property type="entry name" value="Ycf3/AcsC/BcsC/TPR_MFPF"/>
</dbReference>
<comment type="caution">
    <text evidence="3">The sequence shown here is derived from an EMBL/GenBank/DDBJ whole genome shotgun (WGS) entry which is preliminary data.</text>
</comment>
<dbReference type="SMART" id="SM00028">
    <property type="entry name" value="TPR"/>
    <property type="match status" value="2"/>
</dbReference>
<name>A0A0F3P1J9_ORITS</name>
<protein>
    <submittedName>
        <fullName evidence="3">Tetratricopeptide repeat family protein</fullName>
    </submittedName>
</protein>
<evidence type="ECO:0000313" key="3">
    <source>
        <dbReference type="EMBL" id="KJV73094.1"/>
    </source>
</evidence>
<dbReference type="PATRIC" id="fig|1359175.3.peg.2934"/>
<dbReference type="EMBL" id="LAOA01000087">
    <property type="protein sequence ID" value="KJV73094.1"/>
    <property type="molecule type" value="Genomic_DNA"/>
</dbReference>
<evidence type="ECO:0000256" key="1">
    <source>
        <dbReference type="ARBA" id="ARBA00022737"/>
    </source>
</evidence>
<dbReference type="Proteomes" id="UP000033671">
    <property type="component" value="Unassembled WGS sequence"/>
</dbReference>
<dbReference type="Gene3D" id="1.25.40.10">
    <property type="entry name" value="Tetratricopeptide repeat domain"/>
    <property type="match status" value="2"/>
</dbReference>
<dbReference type="SUPFAM" id="SSF48452">
    <property type="entry name" value="TPR-like"/>
    <property type="match status" value="1"/>
</dbReference>
<gene>
    <name evidence="3" type="ORF">OTSTA716_1710</name>
</gene>
<dbReference type="PANTHER" id="PTHR44943">
    <property type="entry name" value="CELLULOSE SYNTHASE OPERON PROTEIN C"/>
    <property type="match status" value="1"/>
</dbReference>
<dbReference type="Pfam" id="PF13181">
    <property type="entry name" value="TPR_8"/>
    <property type="match status" value="1"/>
</dbReference>
<sequence length="118" mass="13599">MLNSYIIILLEAIDNYDQAIRYSTNYAGSYNNKGSALCILEQYQEAIENLIWLLSINQIFQRLTIIKGIALNELGRHQEAIESCNLAIKYDSDNVYAYQLANEFTKKIKKSNLRIITD</sequence>
<keyword evidence="1" id="KW-0677">Repeat</keyword>
<dbReference type="InterPro" id="IPR019734">
    <property type="entry name" value="TPR_rpt"/>
</dbReference>
<dbReference type="AlphaFoldDB" id="A0A0F3P1J9"/>
<keyword evidence="2" id="KW-0802">TPR repeat</keyword>
<dbReference type="PANTHER" id="PTHR44943:SF8">
    <property type="entry name" value="TPR REPEAT-CONTAINING PROTEIN MJ0263"/>
    <property type="match status" value="1"/>
</dbReference>
<proteinExistence type="predicted"/>
<organism evidence="3 4">
    <name type="scientific">Orientia tsutsugamushi str. TA716</name>
    <dbReference type="NCBI Taxonomy" id="1359175"/>
    <lineage>
        <taxon>Bacteria</taxon>
        <taxon>Pseudomonadati</taxon>
        <taxon>Pseudomonadota</taxon>
        <taxon>Alphaproteobacteria</taxon>
        <taxon>Rickettsiales</taxon>
        <taxon>Rickettsiaceae</taxon>
        <taxon>Rickettsieae</taxon>
        <taxon>Orientia</taxon>
    </lineage>
</organism>
<dbReference type="InterPro" id="IPR011990">
    <property type="entry name" value="TPR-like_helical_dom_sf"/>
</dbReference>
<dbReference type="RefSeq" id="WP_052694793.1">
    <property type="nucleotide sequence ID" value="NZ_LAOA01000087.1"/>
</dbReference>
<evidence type="ECO:0000256" key="2">
    <source>
        <dbReference type="ARBA" id="ARBA00022803"/>
    </source>
</evidence>
<accession>A0A0F3P1J9</accession>